<protein>
    <submittedName>
        <fullName evidence="5">HlyD family efflux transporter periplasmic adaptor subunit</fullName>
    </submittedName>
</protein>
<keyword evidence="3" id="KW-0812">Transmembrane</keyword>
<keyword evidence="3" id="KW-1133">Transmembrane helix</keyword>
<dbReference type="InterPro" id="IPR058636">
    <property type="entry name" value="Beta-barrel_YknX"/>
</dbReference>
<feature type="domain" description="YknX-like beta-barrel" evidence="4">
    <location>
        <begin position="190"/>
        <end position="272"/>
    </location>
</feature>
<evidence type="ECO:0000256" key="2">
    <source>
        <dbReference type="ARBA" id="ARBA00023054"/>
    </source>
</evidence>
<dbReference type="Gene3D" id="2.40.30.170">
    <property type="match status" value="1"/>
</dbReference>
<keyword evidence="3" id="KW-0472">Membrane</keyword>
<proteinExistence type="predicted"/>
<evidence type="ECO:0000256" key="1">
    <source>
        <dbReference type="ARBA" id="ARBA00004196"/>
    </source>
</evidence>
<sequence length="362" mass="38202">MASQESETKSLAKPAKKKKKRGKLIITALIILALIGAGVAWFLNKPSDTQDVVATGDVHEVTPRDITTSVTVNGKVSSAVTEDVYTMQPAPIAEISVEVGDKVQQYQTVARLDTTQVNRQIQTDEAALAAAKAAGEEDTTALQTAVDNSYADKNASVLTAPINGIVAEIQSQVGAPAAGAIMTIADDSRLVIKGSIKEEDVAKVTTGQKVRFTTATTGDKEFTGAVNTISPIAEQPSMTDAPAPSPDVTFPIEIIVEGDTADLRIGSTAKAQVILDESLATIAVPRDAILTEEDGTSHVLTLVDDPEGQTVVEKQEVELGARDNFYVTVTSDNLEGKVLDRAATYRELVGKPVMVVDAEQGM</sequence>
<dbReference type="Pfam" id="PF25990">
    <property type="entry name" value="Beta-barrel_YknX"/>
    <property type="match status" value="1"/>
</dbReference>
<dbReference type="PANTHER" id="PTHR32347:SF14">
    <property type="entry name" value="EFFLUX SYSTEM COMPONENT YKNX-RELATED"/>
    <property type="match status" value="1"/>
</dbReference>
<dbReference type="Gene3D" id="2.40.50.100">
    <property type="match status" value="1"/>
</dbReference>
<dbReference type="RefSeq" id="WP_284824591.1">
    <property type="nucleotide sequence ID" value="NZ_CP126969.1"/>
</dbReference>
<dbReference type="Proteomes" id="UP001225598">
    <property type="component" value="Chromosome"/>
</dbReference>
<comment type="subcellular location">
    <subcellularLocation>
        <location evidence="1">Cell envelope</location>
    </subcellularLocation>
</comment>
<evidence type="ECO:0000256" key="3">
    <source>
        <dbReference type="SAM" id="Phobius"/>
    </source>
</evidence>
<evidence type="ECO:0000313" key="5">
    <source>
        <dbReference type="EMBL" id="WIM67468.1"/>
    </source>
</evidence>
<feature type="transmembrane region" description="Helical" evidence="3">
    <location>
        <begin position="24"/>
        <end position="43"/>
    </location>
</feature>
<dbReference type="InterPro" id="IPR050465">
    <property type="entry name" value="UPF0194_transport"/>
</dbReference>
<name>A0ABY8VD97_9CORY</name>
<reference evidence="5 6" key="1">
    <citation type="submission" date="2023-05" db="EMBL/GenBank/DDBJ databases">
        <title>Corynebacterium suedekumii sp. nov. and Corynebacterium breve sp. nov. isolated from raw cow's milk.</title>
        <authorList>
            <person name="Baer M.K."/>
            <person name="Mehl L."/>
            <person name="Hellmuth R."/>
            <person name="Marke G."/>
            <person name="Lipski A."/>
        </authorList>
    </citation>
    <scope>NUCLEOTIDE SEQUENCE [LARGE SCALE GENOMIC DNA]</scope>
    <source>
        <strain evidence="5 6">R4</strain>
    </source>
</reference>
<keyword evidence="2" id="KW-0175">Coiled coil</keyword>
<gene>
    <name evidence="5" type="ORF">QP027_10235</name>
</gene>
<evidence type="ECO:0000313" key="6">
    <source>
        <dbReference type="Proteomes" id="UP001225598"/>
    </source>
</evidence>
<keyword evidence="6" id="KW-1185">Reference proteome</keyword>
<dbReference type="PANTHER" id="PTHR32347">
    <property type="entry name" value="EFFLUX SYSTEM COMPONENT YKNX-RELATED"/>
    <property type="match status" value="1"/>
</dbReference>
<accession>A0ABY8VD97</accession>
<dbReference type="EMBL" id="CP126969">
    <property type="protein sequence ID" value="WIM67468.1"/>
    <property type="molecule type" value="Genomic_DNA"/>
</dbReference>
<evidence type="ECO:0000259" key="4">
    <source>
        <dbReference type="Pfam" id="PF25990"/>
    </source>
</evidence>
<organism evidence="5 6">
    <name type="scientific">Corynebacterium breve</name>
    <dbReference type="NCBI Taxonomy" id="3049799"/>
    <lineage>
        <taxon>Bacteria</taxon>
        <taxon>Bacillati</taxon>
        <taxon>Actinomycetota</taxon>
        <taxon>Actinomycetes</taxon>
        <taxon>Mycobacteriales</taxon>
        <taxon>Corynebacteriaceae</taxon>
        <taxon>Corynebacterium</taxon>
    </lineage>
</organism>